<dbReference type="InterPro" id="IPR004358">
    <property type="entry name" value="Sig_transdc_His_kin-like_C"/>
</dbReference>
<comment type="catalytic activity">
    <reaction evidence="1">
        <text>ATP + protein L-histidine = ADP + protein N-phospho-L-histidine.</text>
        <dbReference type="EC" id="2.7.13.3"/>
    </reaction>
</comment>
<evidence type="ECO:0000256" key="10">
    <source>
        <dbReference type="SAM" id="Phobius"/>
    </source>
</evidence>
<dbReference type="Gene3D" id="3.30.565.10">
    <property type="entry name" value="Histidine kinase-like ATPase, C-terminal domain"/>
    <property type="match status" value="1"/>
</dbReference>
<dbReference type="InterPro" id="IPR003594">
    <property type="entry name" value="HATPase_dom"/>
</dbReference>
<feature type="transmembrane region" description="Helical" evidence="10">
    <location>
        <begin position="30"/>
        <end position="51"/>
    </location>
</feature>
<keyword evidence="7" id="KW-0067">ATP-binding</keyword>
<keyword evidence="9" id="KW-0175">Coiled coil</keyword>
<dbReference type="PANTHER" id="PTHR43065">
    <property type="entry name" value="SENSOR HISTIDINE KINASE"/>
    <property type="match status" value="1"/>
</dbReference>
<evidence type="ECO:0000259" key="11">
    <source>
        <dbReference type="PROSITE" id="PS50109"/>
    </source>
</evidence>
<evidence type="ECO:0000256" key="1">
    <source>
        <dbReference type="ARBA" id="ARBA00000085"/>
    </source>
</evidence>
<accession>A0ABS8CI99</accession>
<evidence type="ECO:0000256" key="6">
    <source>
        <dbReference type="ARBA" id="ARBA00022777"/>
    </source>
</evidence>
<comment type="caution">
    <text evidence="12">The sequence shown here is derived from an EMBL/GenBank/DDBJ whole genome shotgun (WGS) entry which is preliminary data.</text>
</comment>
<dbReference type="InterPro" id="IPR036097">
    <property type="entry name" value="HisK_dim/P_sf"/>
</dbReference>
<dbReference type="InterPro" id="IPR005467">
    <property type="entry name" value="His_kinase_dom"/>
</dbReference>
<evidence type="ECO:0000256" key="3">
    <source>
        <dbReference type="ARBA" id="ARBA00022553"/>
    </source>
</evidence>
<evidence type="ECO:0000256" key="5">
    <source>
        <dbReference type="ARBA" id="ARBA00022741"/>
    </source>
</evidence>
<keyword evidence="10" id="KW-1133">Transmembrane helix</keyword>
<keyword evidence="10" id="KW-0812">Transmembrane</keyword>
<dbReference type="InterPro" id="IPR003661">
    <property type="entry name" value="HisK_dim/P_dom"/>
</dbReference>
<evidence type="ECO:0000313" key="13">
    <source>
        <dbReference type="Proteomes" id="UP001198571"/>
    </source>
</evidence>
<evidence type="ECO:0000256" key="4">
    <source>
        <dbReference type="ARBA" id="ARBA00022679"/>
    </source>
</evidence>
<dbReference type="EC" id="2.7.13.3" evidence="2"/>
<dbReference type="Proteomes" id="UP001198571">
    <property type="component" value="Unassembled WGS sequence"/>
</dbReference>
<dbReference type="PANTHER" id="PTHR43065:SF10">
    <property type="entry name" value="PEROXIDE STRESS-ACTIVATED HISTIDINE KINASE MAK3"/>
    <property type="match status" value="1"/>
</dbReference>
<dbReference type="Pfam" id="PF00512">
    <property type="entry name" value="HisKA"/>
    <property type="match status" value="1"/>
</dbReference>
<dbReference type="PROSITE" id="PS50109">
    <property type="entry name" value="HIS_KIN"/>
    <property type="match status" value="1"/>
</dbReference>
<evidence type="ECO:0000256" key="2">
    <source>
        <dbReference type="ARBA" id="ARBA00012438"/>
    </source>
</evidence>
<keyword evidence="13" id="KW-1185">Reference proteome</keyword>
<keyword evidence="3" id="KW-0597">Phosphoprotein</keyword>
<reference evidence="12 13" key="1">
    <citation type="submission" date="2020-07" db="EMBL/GenBank/DDBJ databases">
        <title>Pseudogemmobacter sp. nov., isolated from poultry manure in Taiwan.</title>
        <authorList>
            <person name="Lin S.-Y."/>
            <person name="Tang Y.-S."/>
            <person name="Young C.-C."/>
        </authorList>
    </citation>
    <scope>NUCLEOTIDE SEQUENCE [LARGE SCALE GENOMIC DNA]</scope>
    <source>
        <strain evidence="12 13">CC-YST710</strain>
    </source>
</reference>
<dbReference type="SMART" id="SM00388">
    <property type="entry name" value="HisKA"/>
    <property type="match status" value="1"/>
</dbReference>
<evidence type="ECO:0000313" key="12">
    <source>
        <dbReference type="EMBL" id="MCB5409091.1"/>
    </source>
</evidence>
<dbReference type="Pfam" id="PF02518">
    <property type="entry name" value="HATPase_c"/>
    <property type="match status" value="1"/>
</dbReference>
<dbReference type="CDD" id="cd00075">
    <property type="entry name" value="HATPase"/>
    <property type="match status" value="1"/>
</dbReference>
<keyword evidence="10" id="KW-0472">Membrane</keyword>
<dbReference type="EMBL" id="JACDXX010000002">
    <property type="protein sequence ID" value="MCB5409091.1"/>
    <property type="molecule type" value="Genomic_DNA"/>
</dbReference>
<evidence type="ECO:0000256" key="9">
    <source>
        <dbReference type="SAM" id="Coils"/>
    </source>
</evidence>
<protein>
    <recommendedName>
        <fullName evidence="2">histidine kinase</fullName>
        <ecNumber evidence="2">2.7.13.3</ecNumber>
    </recommendedName>
</protein>
<keyword evidence="8" id="KW-0902">Two-component regulatory system</keyword>
<dbReference type="SMART" id="SM00387">
    <property type="entry name" value="HATPase_c"/>
    <property type="match status" value="1"/>
</dbReference>
<gene>
    <name evidence="12" type="ORF">H0485_03560</name>
</gene>
<keyword evidence="6 12" id="KW-0418">Kinase</keyword>
<keyword evidence="4" id="KW-0808">Transferase</keyword>
<dbReference type="Gene3D" id="1.10.287.130">
    <property type="match status" value="1"/>
</dbReference>
<feature type="transmembrane region" description="Helical" evidence="10">
    <location>
        <begin position="176"/>
        <end position="199"/>
    </location>
</feature>
<keyword evidence="5" id="KW-0547">Nucleotide-binding</keyword>
<feature type="domain" description="Histidine kinase" evidence="11">
    <location>
        <begin position="270"/>
        <end position="498"/>
    </location>
</feature>
<dbReference type="SUPFAM" id="SSF55874">
    <property type="entry name" value="ATPase domain of HSP90 chaperone/DNA topoisomerase II/histidine kinase"/>
    <property type="match status" value="1"/>
</dbReference>
<sequence>MARGTLGQRTAGVSEARGRRRFVRSLSGRFLMLIIGFVLLAEALVIIPSMARYRADYLIERLSQAQIAALTQLASDTGVSPELERELLANAGVYNVVLRRDEMRQLVLSSPVPTPVAVDYDLRLAGPWQLIRDAVGTLSHSGHRVVRVIGNPVQEGGQLIEITMPEAPLREAMLTYLWRLFSLATLMAAVMAVLLFLAARRLILTPIRRVIVHMKAYAEAPEDARTVIEPSARVEELREAEEMMAAMQRQLTGALRQKERLAQLGGAVAKISHDLRNILTTAQLFADRIEGSADPAVARSVPKLVNSISRAVSLCEATLAFGKAEEAPPQLTRFALAALVAEVAEGEGLALNAIRAASGREPQENPDTAADALVSVLSDIAPNLMIRADREQLYRVLSNLVRNAVQAITATAQPGVVELSAGETEQDWWIRVGDTGPGLPPRAREHLFAAFQGGVRKGGTGLGLAISAELIRGHGGKLELLRSDPEGTEFMLHLPKLGLNADLQLIE</sequence>
<evidence type="ECO:0000256" key="8">
    <source>
        <dbReference type="ARBA" id="ARBA00023012"/>
    </source>
</evidence>
<proteinExistence type="predicted"/>
<organism evidence="12 13">
    <name type="scientific">Pseudogemmobacter faecipullorum</name>
    <dbReference type="NCBI Taxonomy" id="2755041"/>
    <lineage>
        <taxon>Bacteria</taxon>
        <taxon>Pseudomonadati</taxon>
        <taxon>Pseudomonadota</taxon>
        <taxon>Alphaproteobacteria</taxon>
        <taxon>Rhodobacterales</taxon>
        <taxon>Paracoccaceae</taxon>
        <taxon>Pseudogemmobacter</taxon>
    </lineage>
</organism>
<dbReference type="GO" id="GO:0016301">
    <property type="term" value="F:kinase activity"/>
    <property type="evidence" value="ECO:0007669"/>
    <property type="project" value="UniProtKB-KW"/>
</dbReference>
<dbReference type="PRINTS" id="PR00344">
    <property type="entry name" value="BCTRLSENSOR"/>
</dbReference>
<evidence type="ECO:0000256" key="7">
    <source>
        <dbReference type="ARBA" id="ARBA00022840"/>
    </source>
</evidence>
<dbReference type="InterPro" id="IPR036890">
    <property type="entry name" value="HATPase_C_sf"/>
</dbReference>
<dbReference type="SUPFAM" id="SSF47384">
    <property type="entry name" value="Homodimeric domain of signal transducing histidine kinase"/>
    <property type="match status" value="1"/>
</dbReference>
<name>A0ABS8CI99_9RHOB</name>
<feature type="coiled-coil region" evidence="9">
    <location>
        <begin position="237"/>
        <end position="264"/>
    </location>
</feature>